<proteinExistence type="predicted"/>
<reference evidence="1 2" key="1">
    <citation type="submission" date="2019-02" db="EMBL/GenBank/DDBJ databases">
        <title>Genome sequencing of the rare red list fungi Antrodiella citrinella (Flaviporus citrinellus).</title>
        <authorList>
            <person name="Buettner E."/>
            <person name="Kellner H."/>
        </authorList>
    </citation>
    <scope>NUCLEOTIDE SEQUENCE [LARGE SCALE GENOMIC DNA]</scope>
    <source>
        <strain evidence="1 2">DSM 108506</strain>
    </source>
</reference>
<sequence length="56" mass="6791">MRLEIPYLFLSTRNLNYIIERWNNYNYATCQTDAQFPADMTRRFIQSELRLDAAEI</sequence>
<comment type="caution">
    <text evidence="1">The sequence shown here is derived from an EMBL/GenBank/DDBJ whole genome shotgun (WGS) entry which is preliminary data.</text>
</comment>
<dbReference type="EMBL" id="SGPM01000214">
    <property type="protein sequence ID" value="THH27933.1"/>
    <property type="molecule type" value="Genomic_DNA"/>
</dbReference>
<dbReference type="Proteomes" id="UP000308730">
    <property type="component" value="Unassembled WGS sequence"/>
</dbReference>
<gene>
    <name evidence="1" type="ORF">EUX98_g6259</name>
</gene>
<dbReference type="AlphaFoldDB" id="A0A4V3XI54"/>
<organism evidence="1 2">
    <name type="scientific">Antrodiella citrinella</name>
    <dbReference type="NCBI Taxonomy" id="2447956"/>
    <lineage>
        <taxon>Eukaryota</taxon>
        <taxon>Fungi</taxon>
        <taxon>Dikarya</taxon>
        <taxon>Basidiomycota</taxon>
        <taxon>Agaricomycotina</taxon>
        <taxon>Agaricomycetes</taxon>
        <taxon>Polyporales</taxon>
        <taxon>Steccherinaceae</taxon>
        <taxon>Antrodiella</taxon>
    </lineage>
</organism>
<evidence type="ECO:0000313" key="1">
    <source>
        <dbReference type="EMBL" id="THH27933.1"/>
    </source>
</evidence>
<protein>
    <submittedName>
        <fullName evidence="1">Uncharacterized protein</fullName>
    </submittedName>
</protein>
<evidence type="ECO:0000313" key="2">
    <source>
        <dbReference type="Proteomes" id="UP000308730"/>
    </source>
</evidence>
<accession>A0A4V3XI54</accession>
<keyword evidence="2" id="KW-1185">Reference proteome</keyword>
<name>A0A4V3XI54_9APHY</name>